<dbReference type="SMART" id="SM00202">
    <property type="entry name" value="SR"/>
    <property type="match status" value="2"/>
</dbReference>
<evidence type="ECO:0000256" key="6">
    <source>
        <dbReference type="PROSITE-ProRule" id="PRU00196"/>
    </source>
</evidence>
<feature type="disulfide bond" evidence="6">
    <location>
        <begin position="376"/>
        <end position="386"/>
    </location>
</feature>
<protein>
    <submittedName>
        <fullName evidence="11">Deleted in malignant brain tumors 1 protein-like</fullName>
    </submittedName>
</protein>
<feature type="chain" id="PRO_5034714982" evidence="7">
    <location>
        <begin position="23"/>
        <end position="450"/>
    </location>
</feature>
<keyword evidence="4" id="KW-0675">Receptor</keyword>
<evidence type="ECO:0000256" key="5">
    <source>
        <dbReference type="ARBA" id="ARBA00023180"/>
    </source>
</evidence>
<feature type="signal peptide" evidence="7">
    <location>
        <begin position="1"/>
        <end position="22"/>
    </location>
</feature>
<dbReference type="KEGG" id="aplc:110983824"/>
<dbReference type="GeneID" id="110983824"/>
<evidence type="ECO:0000259" key="9">
    <source>
        <dbReference type="PROSITE" id="PS50287"/>
    </source>
</evidence>
<dbReference type="OrthoDB" id="536948at2759"/>
<evidence type="ECO:0000259" key="8">
    <source>
        <dbReference type="PROSITE" id="PS50022"/>
    </source>
</evidence>
<feature type="disulfide bond" evidence="6">
    <location>
        <begin position="345"/>
        <end position="406"/>
    </location>
</feature>
<dbReference type="AlphaFoldDB" id="A0A8B7Z0H0"/>
<dbReference type="PROSITE" id="PS50287">
    <property type="entry name" value="SRCR_2"/>
    <property type="match status" value="2"/>
</dbReference>
<dbReference type="RefSeq" id="XP_022099099.1">
    <property type="nucleotide sequence ID" value="XM_022243407.1"/>
</dbReference>
<feature type="domain" description="SRCR" evidence="9">
    <location>
        <begin position="307"/>
        <end position="407"/>
    </location>
</feature>
<evidence type="ECO:0000313" key="10">
    <source>
        <dbReference type="Proteomes" id="UP000694845"/>
    </source>
</evidence>
<feature type="domain" description="SRCR" evidence="9">
    <location>
        <begin position="201"/>
        <end position="301"/>
    </location>
</feature>
<dbReference type="FunFam" id="3.10.250.10:FF:000007">
    <property type="entry name" value="Soluble scavenger receptor cysteine-rich domain-containing protein SSC5D"/>
    <property type="match status" value="1"/>
</dbReference>
<sequence length="450" mass="48622">MASLVSLKVFIIALLEVISSSAQPLEARTVQRPLLSELPCSSDFGFSGELLGLMSGAIPDSDITASSSWNASYSASSVRIFSGSSWSPRVNENQWIQVDLGVFAAITGVIIYSDFGEVNYIKTFTVQHSTSGAANEWQNLTDEVGQTIQFEVSSEFWNGMTVISFPDALFTRFIRLSPTAWVGHIRLNMEFTGCRDIDGMLRLVGGDGHSGRVEVLKGGIWGVICDNGWDDQDADVVCQQFGLNEMGEATSLPLGEGEEAPFLMSRVTCRGTETRLVDCPLVCGSESLQCNSSRAAGVSCKPPRDVIRLVGGSSPTNGRVEIYQNNTWGTLCDTYWDVTDADIVCRQLGFSGAEEAKSGAHFGQGVGPVHMDGLACDGSESRITDCPSLCWEGTRCNHTQDAGVVCREGATLQKKESATGSGLPPHEFSVVTIDDYFFFSPSSDWIPPEF</sequence>
<feature type="domain" description="F5/8 type C" evidence="8">
    <location>
        <begin position="46"/>
        <end position="194"/>
    </location>
</feature>
<dbReference type="Pfam" id="PF00754">
    <property type="entry name" value="F5_F8_type_C"/>
    <property type="match status" value="1"/>
</dbReference>
<dbReference type="PRINTS" id="PR00258">
    <property type="entry name" value="SPERACTRCPTR"/>
</dbReference>
<feature type="disulfide bond" evidence="6">
    <location>
        <begin position="269"/>
        <end position="279"/>
    </location>
</feature>
<name>A0A8B7Z0H0_ACAPL</name>
<accession>A0A8B7Z0H0</accession>
<keyword evidence="1 7" id="KW-0732">Signal</keyword>
<evidence type="ECO:0000313" key="11">
    <source>
        <dbReference type="RefSeq" id="XP_022099099.1"/>
    </source>
</evidence>
<dbReference type="InterPro" id="IPR001190">
    <property type="entry name" value="SRCR"/>
</dbReference>
<dbReference type="SUPFAM" id="SSF49785">
    <property type="entry name" value="Galactose-binding domain-like"/>
    <property type="match status" value="1"/>
</dbReference>
<proteinExistence type="predicted"/>
<dbReference type="InterPro" id="IPR036772">
    <property type="entry name" value="SRCR-like_dom_sf"/>
</dbReference>
<dbReference type="PANTHER" id="PTHR48071">
    <property type="entry name" value="SRCR DOMAIN-CONTAINING PROTEIN"/>
    <property type="match status" value="1"/>
</dbReference>
<evidence type="ECO:0000256" key="4">
    <source>
        <dbReference type="ARBA" id="ARBA00023170"/>
    </source>
</evidence>
<dbReference type="SMART" id="SM00231">
    <property type="entry name" value="FA58C"/>
    <property type="match status" value="1"/>
</dbReference>
<evidence type="ECO:0000256" key="3">
    <source>
        <dbReference type="ARBA" id="ARBA00023157"/>
    </source>
</evidence>
<dbReference type="Gene3D" id="3.10.250.10">
    <property type="entry name" value="SRCR-like domain"/>
    <property type="match status" value="2"/>
</dbReference>
<keyword evidence="10" id="KW-1185">Reference proteome</keyword>
<keyword evidence="2" id="KW-0677">Repeat</keyword>
<dbReference type="InterPro" id="IPR008979">
    <property type="entry name" value="Galactose-bd-like_sf"/>
</dbReference>
<organism evidence="10 11">
    <name type="scientific">Acanthaster planci</name>
    <name type="common">Crown-of-thorns starfish</name>
    <dbReference type="NCBI Taxonomy" id="133434"/>
    <lineage>
        <taxon>Eukaryota</taxon>
        <taxon>Metazoa</taxon>
        <taxon>Echinodermata</taxon>
        <taxon>Eleutherozoa</taxon>
        <taxon>Asterozoa</taxon>
        <taxon>Asteroidea</taxon>
        <taxon>Valvatacea</taxon>
        <taxon>Valvatida</taxon>
        <taxon>Acanthasteridae</taxon>
        <taxon>Acanthaster</taxon>
    </lineage>
</organism>
<dbReference type="Pfam" id="PF00530">
    <property type="entry name" value="SRCR"/>
    <property type="match status" value="2"/>
</dbReference>
<dbReference type="PROSITE" id="PS00420">
    <property type="entry name" value="SRCR_1"/>
    <property type="match status" value="2"/>
</dbReference>
<evidence type="ECO:0000256" key="1">
    <source>
        <dbReference type="ARBA" id="ARBA00022729"/>
    </source>
</evidence>
<dbReference type="CDD" id="cd00057">
    <property type="entry name" value="FA58C"/>
    <property type="match status" value="1"/>
</dbReference>
<dbReference type="GO" id="GO:0016020">
    <property type="term" value="C:membrane"/>
    <property type="evidence" value="ECO:0007669"/>
    <property type="project" value="InterPro"/>
</dbReference>
<reference evidence="11" key="1">
    <citation type="submission" date="2025-08" db="UniProtKB">
        <authorList>
            <consortium name="RefSeq"/>
        </authorList>
    </citation>
    <scope>IDENTIFICATION</scope>
</reference>
<evidence type="ECO:0000256" key="7">
    <source>
        <dbReference type="SAM" id="SignalP"/>
    </source>
</evidence>
<keyword evidence="5" id="KW-0325">Glycoprotein</keyword>
<dbReference type="SUPFAM" id="SSF56487">
    <property type="entry name" value="SRCR-like"/>
    <property type="match status" value="2"/>
</dbReference>
<evidence type="ECO:0000256" key="2">
    <source>
        <dbReference type="ARBA" id="ARBA00022737"/>
    </source>
</evidence>
<keyword evidence="3 6" id="KW-1015">Disulfide bond</keyword>
<dbReference type="Proteomes" id="UP000694845">
    <property type="component" value="Unplaced"/>
</dbReference>
<dbReference type="PROSITE" id="PS50022">
    <property type="entry name" value="FA58C_3"/>
    <property type="match status" value="1"/>
</dbReference>
<dbReference type="InterPro" id="IPR000421">
    <property type="entry name" value="FA58C"/>
</dbReference>
<gene>
    <name evidence="11" type="primary">LOC110983824</name>
</gene>
<dbReference type="PANTHER" id="PTHR48071:SF18">
    <property type="entry name" value="DELETED IN MALIGNANT BRAIN TUMORS 1 PROTEIN-RELATED"/>
    <property type="match status" value="1"/>
</dbReference>
<dbReference type="FunFam" id="3.10.250.10:FF:000001">
    <property type="entry name" value="Lysyl oxidase 4 isoform X1"/>
    <property type="match status" value="1"/>
</dbReference>
<feature type="disulfide bond" evidence="6">
    <location>
        <begin position="332"/>
        <end position="396"/>
    </location>
</feature>
<comment type="caution">
    <text evidence="6">Lacks conserved residue(s) required for the propagation of feature annotation.</text>
</comment>
<dbReference type="Gene3D" id="2.60.120.260">
    <property type="entry name" value="Galactose-binding domain-like"/>
    <property type="match status" value="1"/>
</dbReference>